<dbReference type="PANTHER" id="PTHR41694:SF5">
    <property type="entry name" value="RIBONUCLEASE H"/>
    <property type="match status" value="1"/>
</dbReference>
<keyword evidence="2" id="KW-0548">Nucleotidyltransferase</keyword>
<dbReference type="AlphaFoldDB" id="A0AAV7PHD2"/>
<dbReference type="InterPro" id="IPR040643">
    <property type="entry name" value="MLVIN_C"/>
</dbReference>
<evidence type="ECO:0000256" key="6">
    <source>
        <dbReference type="ARBA" id="ARBA00022918"/>
    </source>
</evidence>
<protein>
    <submittedName>
        <fullName evidence="10">Uncharacterized protein</fullName>
    </submittedName>
</protein>
<dbReference type="GO" id="GO:0015074">
    <property type="term" value="P:DNA integration"/>
    <property type="evidence" value="ECO:0007669"/>
    <property type="project" value="InterPro"/>
</dbReference>
<evidence type="ECO:0000256" key="2">
    <source>
        <dbReference type="ARBA" id="ARBA00022695"/>
    </source>
</evidence>
<keyword evidence="1" id="KW-0808">Transferase</keyword>
<evidence type="ECO:0000256" key="4">
    <source>
        <dbReference type="ARBA" id="ARBA00022759"/>
    </source>
</evidence>
<dbReference type="GO" id="GO:0003964">
    <property type="term" value="F:RNA-directed DNA polymerase activity"/>
    <property type="evidence" value="ECO:0007669"/>
    <property type="project" value="UniProtKB-KW"/>
</dbReference>
<dbReference type="InterPro" id="IPR001584">
    <property type="entry name" value="Integrase_cat-core"/>
</dbReference>
<keyword evidence="6" id="KW-0695">RNA-directed DNA polymerase</keyword>
<dbReference type="GO" id="GO:0004523">
    <property type="term" value="F:RNA-DNA hybrid ribonuclease activity"/>
    <property type="evidence" value="ECO:0007669"/>
    <property type="project" value="InterPro"/>
</dbReference>
<evidence type="ECO:0000256" key="1">
    <source>
        <dbReference type="ARBA" id="ARBA00022679"/>
    </source>
</evidence>
<dbReference type="Gene3D" id="2.30.30.850">
    <property type="match status" value="1"/>
</dbReference>
<dbReference type="InterPro" id="IPR002156">
    <property type="entry name" value="RNaseH_domain"/>
</dbReference>
<dbReference type="GO" id="GO:0003676">
    <property type="term" value="F:nucleic acid binding"/>
    <property type="evidence" value="ECO:0007669"/>
    <property type="project" value="InterPro"/>
</dbReference>
<dbReference type="PANTHER" id="PTHR41694">
    <property type="entry name" value="ENDOGENOUS RETROVIRUS GROUP K MEMBER POL PROTEIN"/>
    <property type="match status" value="1"/>
</dbReference>
<evidence type="ECO:0000256" key="7">
    <source>
        <dbReference type="SAM" id="MobiDB-lite"/>
    </source>
</evidence>
<evidence type="ECO:0000313" key="11">
    <source>
        <dbReference type="Proteomes" id="UP001066276"/>
    </source>
</evidence>
<accession>A0AAV7PHD2</accession>
<feature type="domain" description="RNase H type-1" evidence="8">
    <location>
        <begin position="82"/>
        <end position="228"/>
    </location>
</feature>
<dbReference type="Gene3D" id="3.30.420.10">
    <property type="entry name" value="Ribonuclease H-like superfamily/Ribonuclease H"/>
    <property type="match status" value="2"/>
</dbReference>
<organism evidence="10 11">
    <name type="scientific">Pleurodeles waltl</name>
    <name type="common">Iberian ribbed newt</name>
    <dbReference type="NCBI Taxonomy" id="8319"/>
    <lineage>
        <taxon>Eukaryota</taxon>
        <taxon>Metazoa</taxon>
        <taxon>Chordata</taxon>
        <taxon>Craniata</taxon>
        <taxon>Vertebrata</taxon>
        <taxon>Euteleostomi</taxon>
        <taxon>Amphibia</taxon>
        <taxon>Batrachia</taxon>
        <taxon>Caudata</taxon>
        <taxon>Salamandroidea</taxon>
        <taxon>Salamandridae</taxon>
        <taxon>Pleurodelinae</taxon>
        <taxon>Pleurodeles</taxon>
    </lineage>
</organism>
<dbReference type="InterPro" id="IPR036397">
    <property type="entry name" value="RNaseH_sf"/>
</dbReference>
<dbReference type="Gene3D" id="1.10.340.70">
    <property type="match status" value="1"/>
</dbReference>
<dbReference type="Pfam" id="PF00665">
    <property type="entry name" value="rve"/>
    <property type="match status" value="1"/>
</dbReference>
<feature type="compositionally biased region" description="Polar residues" evidence="7">
    <location>
        <begin position="650"/>
        <end position="667"/>
    </location>
</feature>
<gene>
    <name evidence="10" type="ORF">NDU88_006002</name>
</gene>
<evidence type="ECO:0000256" key="3">
    <source>
        <dbReference type="ARBA" id="ARBA00022722"/>
    </source>
</evidence>
<evidence type="ECO:0000259" key="9">
    <source>
        <dbReference type="PROSITE" id="PS50994"/>
    </source>
</evidence>
<dbReference type="Pfam" id="PF00075">
    <property type="entry name" value="RNase_H"/>
    <property type="match status" value="1"/>
</dbReference>
<dbReference type="Pfam" id="PF18697">
    <property type="entry name" value="MLVIN_C"/>
    <property type="match status" value="1"/>
</dbReference>
<comment type="caution">
    <text evidence="10">The sequence shown here is derived from an EMBL/GenBank/DDBJ whole genome shotgun (WGS) entry which is preliminary data.</text>
</comment>
<feature type="region of interest" description="Disordered" evidence="7">
    <location>
        <begin position="641"/>
        <end position="690"/>
    </location>
</feature>
<feature type="domain" description="Integrase catalytic" evidence="9">
    <location>
        <begin position="362"/>
        <end position="519"/>
    </location>
</feature>
<dbReference type="SUPFAM" id="SSF53098">
    <property type="entry name" value="Ribonuclease H-like"/>
    <property type="match status" value="2"/>
</dbReference>
<name>A0AAV7PHD2_PLEWA</name>
<dbReference type="Proteomes" id="UP001066276">
    <property type="component" value="Chromosome 7"/>
</dbReference>
<proteinExistence type="predicted"/>
<keyword evidence="3" id="KW-0540">Nuclease</keyword>
<keyword evidence="11" id="KW-1185">Reference proteome</keyword>
<reference evidence="10" key="1">
    <citation type="journal article" date="2022" name="bioRxiv">
        <title>Sequencing and chromosome-scale assembly of the giantPleurodeles waltlgenome.</title>
        <authorList>
            <person name="Brown T."/>
            <person name="Elewa A."/>
            <person name="Iarovenko S."/>
            <person name="Subramanian E."/>
            <person name="Araus A.J."/>
            <person name="Petzold A."/>
            <person name="Susuki M."/>
            <person name="Suzuki K.-i.T."/>
            <person name="Hayashi T."/>
            <person name="Toyoda A."/>
            <person name="Oliveira C."/>
            <person name="Osipova E."/>
            <person name="Leigh N.D."/>
            <person name="Simon A."/>
            <person name="Yun M.H."/>
        </authorList>
    </citation>
    <scope>NUCLEOTIDE SEQUENCE</scope>
    <source>
        <strain evidence="10">20211129_DDA</strain>
        <tissue evidence="10">Liver</tissue>
    </source>
</reference>
<keyword evidence="4" id="KW-0255">Endonuclease</keyword>
<keyword evidence="5" id="KW-0378">Hydrolase</keyword>
<dbReference type="PROSITE" id="PS50879">
    <property type="entry name" value="RNASE_H_1"/>
    <property type="match status" value="1"/>
</dbReference>
<dbReference type="PROSITE" id="PS50994">
    <property type="entry name" value="INTEGRASE"/>
    <property type="match status" value="1"/>
</dbReference>
<dbReference type="InterPro" id="IPR012337">
    <property type="entry name" value="RNaseH-like_sf"/>
</dbReference>
<dbReference type="EMBL" id="JANPWB010000011">
    <property type="protein sequence ID" value="KAJ1127606.1"/>
    <property type="molecule type" value="Genomic_DNA"/>
</dbReference>
<evidence type="ECO:0000256" key="5">
    <source>
        <dbReference type="ARBA" id="ARBA00022801"/>
    </source>
</evidence>
<evidence type="ECO:0000259" key="8">
    <source>
        <dbReference type="PROSITE" id="PS50879"/>
    </source>
</evidence>
<evidence type="ECO:0000313" key="10">
    <source>
        <dbReference type="EMBL" id="KAJ1127606.1"/>
    </source>
</evidence>
<sequence length="690" mass="76936">MVPHAVDILLNKTQTQHLTSARLTGYELTLFSPNITLKRCNVLNPATLLPLPQDNVEFDHNCIFATEEETKGRVDLTDTPLSDPQGELFVDGSCFKLPDGTTTAAYAVTTVKTVVESHRIPQNSAQAAELIALTRACEISEHLSVNIYTDSQYAFGVAHNFGRLWANRGFITSHGTTIQHGNLIVTLLTALSLPRQVAIIKCSAHKKITDDIGRGNAFADATAKATARAPFDNAYVESSIKGEPQYEVLENTMQCVRDIQAEATAEEREQWEKNGRLDSEGCYTDDTDRRRWMLPNCYVHAMVTMAHSPAHISAQGIKTTLDHVWSNPLISKAANNLDKSCMVCAVHNAGKGTPTPPGHFAPPDLPFEAIQMDFIHIEPCNKLKYVLVVVCMFSKWIEAYPLKDNGALSTAKILLKEYFPRYALPRLVWSDNGSHFSNEVMEKVCTALNIKHRFHAANHPQSAGLVERYNYTLKSKIAKICAETNLKWPDALPLALMSIRMTASSKSRLSPYEVVMGRPANIWGVPRPKKLSEVQYPLFVDYCKQLTKDLRLIHQQVKASLPTPLEGPGHPFKPGDWLMTKNFQRTNSLQPRWRGPAQVLLATQTAVKVEGRKNWIHASHCKRAPIPLQSTLTAELPLSPDYSEVGRQETPPQVSSATSAPEVTQQPSDEELLFEDQQTHRCNLRPRPSK</sequence>